<dbReference type="InterPro" id="IPR013078">
    <property type="entry name" value="His_Pase_superF_clade-1"/>
</dbReference>
<dbReference type="KEGG" id="panc:E2636_13655"/>
<dbReference type="RefSeq" id="WP_134210686.1">
    <property type="nucleotide sequence ID" value="NZ_CP038015.1"/>
</dbReference>
<name>A0A4P7A0L0_9BACL</name>
<dbReference type="Proteomes" id="UP000294292">
    <property type="component" value="Chromosome"/>
</dbReference>
<dbReference type="Pfam" id="PF00300">
    <property type="entry name" value="His_Phos_1"/>
    <property type="match status" value="1"/>
</dbReference>
<dbReference type="EMBL" id="CP038015">
    <property type="protein sequence ID" value="QBP42128.1"/>
    <property type="molecule type" value="Genomic_DNA"/>
</dbReference>
<gene>
    <name evidence="1" type="ORF">E2636_13655</name>
</gene>
<sequence>MARDFQLTLIRHLPTLANHERRYIGWSDESIIQSSRVYDKATWGPAVINGSDLQRCQETAVLFYPKTPYQGSPAFREMSFGDWELQTYEDLKDDPTYQKWLCNPDGTAPPNGEFLHEMASRVHIGLKSLLHEHSVVVTHGGPIRYVLTKFAPQEDDFWSWDVKHGDQWTLSWSSRQCFEEGKRCESLSVERLMESGHM</sequence>
<evidence type="ECO:0000313" key="2">
    <source>
        <dbReference type="Proteomes" id="UP000294292"/>
    </source>
</evidence>
<proteinExistence type="predicted"/>
<reference evidence="1 2" key="1">
    <citation type="submission" date="2019-03" db="EMBL/GenBank/DDBJ databases">
        <title>Complete genome sequence of Paenisporosarcina antarctica CGMCC 1.6503T.</title>
        <authorList>
            <person name="Rong J.-C."/>
            <person name="Chi N.-Y."/>
            <person name="Zhang Q.-F."/>
        </authorList>
    </citation>
    <scope>NUCLEOTIDE SEQUENCE [LARGE SCALE GENOMIC DNA]</scope>
    <source>
        <strain evidence="1 2">CGMCC 1.6503</strain>
    </source>
</reference>
<dbReference type="OrthoDB" id="9783269at2"/>
<dbReference type="Gene3D" id="3.40.50.1240">
    <property type="entry name" value="Phosphoglycerate mutase-like"/>
    <property type="match status" value="1"/>
</dbReference>
<dbReference type="InterPro" id="IPR029033">
    <property type="entry name" value="His_PPase_superfam"/>
</dbReference>
<accession>A0A4P7A0L0</accession>
<dbReference type="SUPFAM" id="SSF53254">
    <property type="entry name" value="Phosphoglycerate mutase-like"/>
    <property type="match status" value="1"/>
</dbReference>
<dbReference type="SMART" id="SM00855">
    <property type="entry name" value="PGAM"/>
    <property type="match status" value="1"/>
</dbReference>
<protein>
    <submittedName>
        <fullName evidence="1">Histidine phosphatase family protein</fullName>
    </submittedName>
</protein>
<dbReference type="AlphaFoldDB" id="A0A4P7A0L0"/>
<keyword evidence="2" id="KW-1185">Reference proteome</keyword>
<organism evidence="1 2">
    <name type="scientific">Paenisporosarcina antarctica</name>
    <dbReference type="NCBI Taxonomy" id="417367"/>
    <lineage>
        <taxon>Bacteria</taxon>
        <taxon>Bacillati</taxon>
        <taxon>Bacillota</taxon>
        <taxon>Bacilli</taxon>
        <taxon>Bacillales</taxon>
        <taxon>Caryophanaceae</taxon>
        <taxon>Paenisporosarcina</taxon>
    </lineage>
</organism>
<evidence type="ECO:0000313" key="1">
    <source>
        <dbReference type="EMBL" id="QBP42128.1"/>
    </source>
</evidence>